<dbReference type="GO" id="GO:0051213">
    <property type="term" value="F:dioxygenase activity"/>
    <property type="evidence" value="ECO:0007669"/>
    <property type="project" value="UniProtKB-KW"/>
</dbReference>
<dbReference type="Gene3D" id="2.102.10.10">
    <property type="entry name" value="Rieske [2Fe-2S] iron-sulphur domain"/>
    <property type="match status" value="1"/>
</dbReference>
<evidence type="ECO:0000256" key="5">
    <source>
        <dbReference type="ARBA" id="ARBA00023014"/>
    </source>
</evidence>
<sequence>MLKNFWYAVEFSQALSDQPKLVQIFGQKIALYRDTQGRVQALDNLCPHRGASLALGQVQRDSLQCPYHGWHFDPDGKCVKIPSNLPGAAIPQRAKVTTYPVQEKDGWIWLFWGDRELAESTEIPHVPDVHDAELRMVQSDFQWQVNYERAIENVLDIAHVPFVHAGAFGNPNAPEVERLTVESDAWGASARVTMAANPPRGIWRLLARRDPSPVKARTGFILPNLTVLELTISFGRLVIWTAQVPIDDYTTVSKSMSFRSFFRGKWADSDAIKRSQRILEQDRPVVESQFPQQLPELADAEIHVAADALQLKYREYRDALRVAGGDHLTQNMG</sequence>
<evidence type="ECO:0000313" key="7">
    <source>
        <dbReference type="EMBL" id="MBE9033156.1"/>
    </source>
</evidence>
<name>A0A928VR62_9CYAN</name>
<keyword evidence="5" id="KW-0411">Iron-sulfur</keyword>
<proteinExistence type="predicted"/>
<dbReference type="EMBL" id="JADEXQ010000157">
    <property type="protein sequence ID" value="MBE9033156.1"/>
    <property type="molecule type" value="Genomic_DNA"/>
</dbReference>
<dbReference type="PROSITE" id="PS00570">
    <property type="entry name" value="RING_HYDROXYL_ALPHA"/>
    <property type="match status" value="1"/>
</dbReference>
<dbReference type="GO" id="GO:0051537">
    <property type="term" value="F:2 iron, 2 sulfur cluster binding"/>
    <property type="evidence" value="ECO:0007669"/>
    <property type="project" value="UniProtKB-KW"/>
</dbReference>
<evidence type="ECO:0000313" key="8">
    <source>
        <dbReference type="Proteomes" id="UP000625316"/>
    </source>
</evidence>
<dbReference type="Gene3D" id="3.90.380.10">
    <property type="entry name" value="Naphthalene 1,2-dioxygenase Alpha Subunit, Chain A, domain 1"/>
    <property type="match status" value="1"/>
</dbReference>
<keyword evidence="4" id="KW-0408">Iron</keyword>
<protein>
    <submittedName>
        <fullName evidence="7">Aromatic ring-hydroxylating dioxygenase subunit alpha</fullName>
    </submittedName>
</protein>
<keyword evidence="2" id="KW-0479">Metal-binding</keyword>
<organism evidence="7 8">
    <name type="scientific">Romeriopsis navalis LEGE 11480</name>
    <dbReference type="NCBI Taxonomy" id="2777977"/>
    <lineage>
        <taxon>Bacteria</taxon>
        <taxon>Bacillati</taxon>
        <taxon>Cyanobacteriota</taxon>
        <taxon>Cyanophyceae</taxon>
        <taxon>Leptolyngbyales</taxon>
        <taxon>Leptolyngbyaceae</taxon>
        <taxon>Romeriopsis</taxon>
        <taxon>Romeriopsis navalis</taxon>
    </lineage>
</organism>
<accession>A0A928VR62</accession>
<evidence type="ECO:0000256" key="1">
    <source>
        <dbReference type="ARBA" id="ARBA00022714"/>
    </source>
</evidence>
<reference evidence="7" key="1">
    <citation type="submission" date="2020-10" db="EMBL/GenBank/DDBJ databases">
        <authorList>
            <person name="Castelo-Branco R."/>
            <person name="Eusebio N."/>
            <person name="Adriana R."/>
            <person name="Vieira A."/>
            <person name="Brugerolle De Fraissinette N."/>
            <person name="Rezende De Castro R."/>
            <person name="Schneider M.P."/>
            <person name="Vasconcelos V."/>
            <person name="Leao P.N."/>
        </authorList>
    </citation>
    <scope>NUCLEOTIDE SEQUENCE</scope>
    <source>
        <strain evidence="7">LEGE 11480</strain>
    </source>
</reference>
<evidence type="ECO:0000259" key="6">
    <source>
        <dbReference type="PROSITE" id="PS51296"/>
    </source>
</evidence>
<dbReference type="InterPro" id="IPR015881">
    <property type="entry name" value="ARHD_Rieske_2Fe_2S"/>
</dbReference>
<keyword evidence="7" id="KW-0223">Dioxygenase</keyword>
<comment type="caution">
    <text evidence="7">The sequence shown here is derived from an EMBL/GenBank/DDBJ whole genome shotgun (WGS) entry which is preliminary data.</text>
</comment>
<keyword evidence="1" id="KW-0001">2Fe-2S</keyword>
<dbReference type="SUPFAM" id="SSF55961">
    <property type="entry name" value="Bet v1-like"/>
    <property type="match status" value="1"/>
</dbReference>
<dbReference type="InterPro" id="IPR044043">
    <property type="entry name" value="VanA_C_cat"/>
</dbReference>
<feature type="domain" description="Rieske" evidence="6">
    <location>
        <begin position="6"/>
        <end position="110"/>
    </location>
</feature>
<dbReference type="PANTHER" id="PTHR21266:SF60">
    <property type="entry name" value="3-KETOSTEROID-9-ALPHA-MONOOXYGENASE, OXYGENASE COMPONENT"/>
    <property type="match status" value="1"/>
</dbReference>
<dbReference type="PROSITE" id="PS51296">
    <property type="entry name" value="RIESKE"/>
    <property type="match status" value="1"/>
</dbReference>
<dbReference type="GO" id="GO:0005506">
    <property type="term" value="F:iron ion binding"/>
    <property type="evidence" value="ECO:0007669"/>
    <property type="project" value="InterPro"/>
</dbReference>
<keyword evidence="8" id="KW-1185">Reference proteome</keyword>
<dbReference type="InterPro" id="IPR050584">
    <property type="entry name" value="Cholesterol_7-desaturase"/>
</dbReference>
<evidence type="ECO:0000256" key="2">
    <source>
        <dbReference type="ARBA" id="ARBA00022723"/>
    </source>
</evidence>
<dbReference type="Pfam" id="PF19112">
    <property type="entry name" value="VanA_C"/>
    <property type="match status" value="1"/>
</dbReference>
<dbReference type="AlphaFoldDB" id="A0A928VR62"/>
<dbReference type="GO" id="GO:0004497">
    <property type="term" value="F:monooxygenase activity"/>
    <property type="evidence" value="ECO:0007669"/>
    <property type="project" value="UniProtKB-ARBA"/>
</dbReference>
<keyword evidence="3" id="KW-0560">Oxidoreductase</keyword>
<dbReference type="Pfam" id="PF00355">
    <property type="entry name" value="Rieske"/>
    <property type="match status" value="1"/>
</dbReference>
<dbReference type="RefSeq" id="WP_264327966.1">
    <property type="nucleotide sequence ID" value="NZ_JADEXQ010000157.1"/>
</dbReference>
<dbReference type="InterPro" id="IPR036922">
    <property type="entry name" value="Rieske_2Fe-2S_sf"/>
</dbReference>
<gene>
    <name evidence="7" type="ORF">IQ266_25795</name>
</gene>
<evidence type="ECO:0000256" key="4">
    <source>
        <dbReference type="ARBA" id="ARBA00023004"/>
    </source>
</evidence>
<dbReference type="SUPFAM" id="SSF50022">
    <property type="entry name" value="ISP domain"/>
    <property type="match status" value="1"/>
</dbReference>
<dbReference type="Proteomes" id="UP000625316">
    <property type="component" value="Unassembled WGS sequence"/>
</dbReference>
<dbReference type="GO" id="GO:0016705">
    <property type="term" value="F:oxidoreductase activity, acting on paired donors, with incorporation or reduction of molecular oxygen"/>
    <property type="evidence" value="ECO:0007669"/>
    <property type="project" value="UniProtKB-ARBA"/>
</dbReference>
<dbReference type="PANTHER" id="PTHR21266">
    <property type="entry name" value="IRON-SULFUR DOMAIN CONTAINING PROTEIN"/>
    <property type="match status" value="1"/>
</dbReference>
<dbReference type="InterPro" id="IPR017941">
    <property type="entry name" value="Rieske_2Fe-2S"/>
</dbReference>
<evidence type="ECO:0000256" key="3">
    <source>
        <dbReference type="ARBA" id="ARBA00023002"/>
    </source>
</evidence>